<sequence>MNKKHIRIIIIALSCLALLGSVYMVRGFIDYYQSLNTTIHNAAPSPKAMQDWQKDYDRRVRSEPAERVVTKYGDFYYASSPNSFPRSEIANLDADDEVTQDTKQIILKGYYYEKKL</sequence>
<dbReference type="RefSeq" id="WP_007130236.1">
    <property type="nucleotide sequence ID" value="NZ_CP139098.1"/>
</dbReference>
<dbReference type="EMBL" id="JAGGKI010000011">
    <property type="protein sequence ID" value="MBP1894973.1"/>
    <property type="molecule type" value="Genomic_DNA"/>
</dbReference>
<reference evidence="1 2" key="1">
    <citation type="submission" date="2021-03" db="EMBL/GenBank/DDBJ databases">
        <title>Genomic Encyclopedia of Type Strains, Phase IV (KMG-IV): sequencing the most valuable type-strain genomes for metagenomic binning, comparative biology and taxonomic classification.</title>
        <authorList>
            <person name="Goeker M."/>
        </authorList>
    </citation>
    <scope>NUCLEOTIDE SEQUENCE [LARGE SCALE GENOMIC DNA]</scope>
    <source>
        <strain evidence="1 2">DSM 15596</strain>
    </source>
</reference>
<proteinExistence type="predicted"/>
<comment type="caution">
    <text evidence="1">The sequence shown here is derived from an EMBL/GenBank/DDBJ whole genome shotgun (WGS) entry which is preliminary data.</text>
</comment>
<protein>
    <recommendedName>
        <fullName evidence="3">DUF3139 domain-containing protein</fullName>
    </recommendedName>
</protein>
<gene>
    <name evidence="1" type="ORF">J2Z18_004082</name>
</gene>
<dbReference type="Proteomes" id="UP000706926">
    <property type="component" value="Unassembled WGS sequence"/>
</dbReference>
<evidence type="ECO:0000313" key="2">
    <source>
        <dbReference type="Proteomes" id="UP000706926"/>
    </source>
</evidence>
<keyword evidence="2" id="KW-1185">Reference proteome</keyword>
<evidence type="ECO:0008006" key="3">
    <source>
        <dbReference type="Google" id="ProtNLM"/>
    </source>
</evidence>
<name>A0ABS4FFD8_9BACL</name>
<accession>A0ABS4FFD8</accession>
<dbReference type="GeneID" id="95406002"/>
<organism evidence="1 2">
    <name type="scientific">Paenibacillus lactis</name>
    <dbReference type="NCBI Taxonomy" id="228574"/>
    <lineage>
        <taxon>Bacteria</taxon>
        <taxon>Bacillati</taxon>
        <taxon>Bacillota</taxon>
        <taxon>Bacilli</taxon>
        <taxon>Bacillales</taxon>
        <taxon>Paenibacillaceae</taxon>
        <taxon>Paenibacillus</taxon>
    </lineage>
</organism>
<evidence type="ECO:0000313" key="1">
    <source>
        <dbReference type="EMBL" id="MBP1894973.1"/>
    </source>
</evidence>